<keyword evidence="5 8" id="KW-1133">Transmembrane helix</keyword>
<dbReference type="RefSeq" id="WP_013384721.1">
    <property type="nucleotide sequence ID" value="NC_017384.1"/>
</dbReference>
<dbReference type="OrthoDB" id="65069at2"/>
<dbReference type="InterPro" id="IPR023090">
    <property type="entry name" value="UPF0702_alpha/beta_dom_sf"/>
</dbReference>
<dbReference type="Pfam" id="PF04239">
    <property type="entry name" value="DUF421"/>
    <property type="match status" value="1"/>
</dbReference>
<evidence type="ECO:0000256" key="5">
    <source>
        <dbReference type="ARBA" id="ARBA00022989"/>
    </source>
</evidence>
<feature type="compositionally biased region" description="Basic and acidic residues" evidence="7">
    <location>
        <begin position="239"/>
        <end position="251"/>
    </location>
</feature>
<feature type="domain" description="YetF C-terminal" evidence="9">
    <location>
        <begin position="101"/>
        <end position="174"/>
    </location>
</feature>
<dbReference type="InterPro" id="IPR007353">
    <property type="entry name" value="DUF421"/>
</dbReference>
<evidence type="ECO:0000313" key="11">
    <source>
        <dbReference type="Proteomes" id="UP000000692"/>
    </source>
</evidence>
<comment type="similarity">
    <text evidence="2">Belongs to the UPF0702 family.</text>
</comment>
<dbReference type="KEGG" id="kvl:KVU_1410"/>
<dbReference type="HOGENOM" id="CLU_089304_0_0_5"/>
<protein>
    <recommendedName>
        <fullName evidence="9">YetF C-terminal domain-containing protein</fullName>
    </recommendedName>
</protein>
<gene>
    <name evidence="10" type="ordered locus">KVU_1410</name>
</gene>
<dbReference type="Proteomes" id="UP000000692">
    <property type="component" value="Chromosome"/>
</dbReference>
<dbReference type="PANTHER" id="PTHR34582:SF6">
    <property type="entry name" value="UPF0702 TRANSMEMBRANE PROTEIN YCAP"/>
    <property type="match status" value="1"/>
</dbReference>
<reference evidence="10 11" key="1">
    <citation type="journal article" date="2011" name="J. Bacteriol.">
        <title>Complete genome sequence of the industrial strain Ketogulonicigenium vulgare WSH-001.</title>
        <authorList>
            <person name="Liu L."/>
            <person name="Li Y."/>
            <person name="Zhang J."/>
            <person name="Zhou Z."/>
            <person name="Liu J."/>
            <person name="Li X."/>
            <person name="Zhou J."/>
            <person name="Du G."/>
            <person name="Wang L."/>
            <person name="Chen J."/>
        </authorList>
    </citation>
    <scope>NUCLEOTIDE SEQUENCE [LARGE SCALE GENOMIC DNA]</scope>
    <source>
        <strain evidence="10 11">WSH-001</strain>
    </source>
</reference>
<comment type="subcellular location">
    <subcellularLocation>
        <location evidence="1">Cell membrane</location>
        <topology evidence="1">Multi-pass membrane protein</topology>
    </subcellularLocation>
</comment>
<evidence type="ECO:0000256" key="3">
    <source>
        <dbReference type="ARBA" id="ARBA00022475"/>
    </source>
</evidence>
<dbReference type="eggNOG" id="COG2323">
    <property type="taxonomic scope" value="Bacteria"/>
</dbReference>
<proteinExistence type="inferred from homology"/>
<evidence type="ECO:0000256" key="6">
    <source>
        <dbReference type="ARBA" id="ARBA00023136"/>
    </source>
</evidence>
<keyword evidence="4 8" id="KW-0812">Transmembrane</keyword>
<name>F9Y8T0_KETVW</name>
<dbReference type="GO" id="GO:0005886">
    <property type="term" value="C:plasma membrane"/>
    <property type="evidence" value="ECO:0007669"/>
    <property type="project" value="UniProtKB-SubCell"/>
</dbReference>
<accession>F9Y8T0</accession>
<dbReference type="PANTHER" id="PTHR34582">
    <property type="entry name" value="UPF0702 TRANSMEMBRANE PROTEIN YCAP"/>
    <property type="match status" value="1"/>
</dbReference>
<dbReference type="Gene3D" id="3.30.240.20">
    <property type="entry name" value="bsu07140 like domains"/>
    <property type="match status" value="1"/>
</dbReference>
<evidence type="ECO:0000256" key="1">
    <source>
        <dbReference type="ARBA" id="ARBA00004651"/>
    </source>
</evidence>
<feature type="transmembrane region" description="Helical" evidence="8">
    <location>
        <begin position="20"/>
        <end position="40"/>
    </location>
</feature>
<sequence length="251" mass="27690">MQDVIPFDLHRMFLGDAPPLYFAEIVLRIVIIWTWTMLLLRWIGGRSISQLSLVEFLLVIALGSAVGDSLFLPDVPILHAFLVILVVVLIDKGIDLLIRRYDIVKRAIDGEPLEVVKDGKILTTNLTRHTISAPELMELLRLRGVENLGAVRRAYLEPSGQVSVFKSDQMRAGLPLVPPVEQQSKRRHPFANCCCANCGSVEVRVQDARSVCADCGQSLWAAKVMSGTGTGTGNNSHDTPLDQRSHDRTAG</sequence>
<dbReference type="AlphaFoldDB" id="F9Y8T0"/>
<evidence type="ECO:0000259" key="9">
    <source>
        <dbReference type="Pfam" id="PF04239"/>
    </source>
</evidence>
<feature type="transmembrane region" description="Helical" evidence="8">
    <location>
        <begin position="52"/>
        <end position="71"/>
    </location>
</feature>
<dbReference type="EMBL" id="CP002018">
    <property type="protein sequence ID" value="AEM41249.1"/>
    <property type="molecule type" value="Genomic_DNA"/>
</dbReference>
<feature type="transmembrane region" description="Helical" evidence="8">
    <location>
        <begin position="77"/>
        <end position="98"/>
    </location>
</feature>
<keyword evidence="3" id="KW-1003">Cell membrane</keyword>
<organism evidence="10 11">
    <name type="scientific">Ketogulonicigenium vulgare (strain WSH-001)</name>
    <dbReference type="NCBI Taxonomy" id="759362"/>
    <lineage>
        <taxon>Bacteria</taxon>
        <taxon>Pseudomonadati</taxon>
        <taxon>Pseudomonadota</taxon>
        <taxon>Alphaproteobacteria</taxon>
        <taxon>Rhodobacterales</taxon>
        <taxon>Roseobacteraceae</taxon>
        <taxon>Ketogulonicigenium</taxon>
    </lineage>
</organism>
<evidence type="ECO:0000256" key="4">
    <source>
        <dbReference type="ARBA" id="ARBA00022692"/>
    </source>
</evidence>
<evidence type="ECO:0000313" key="10">
    <source>
        <dbReference type="EMBL" id="AEM41249.1"/>
    </source>
</evidence>
<feature type="region of interest" description="Disordered" evidence="7">
    <location>
        <begin position="228"/>
        <end position="251"/>
    </location>
</feature>
<keyword evidence="6 8" id="KW-0472">Membrane</keyword>
<evidence type="ECO:0000256" key="2">
    <source>
        <dbReference type="ARBA" id="ARBA00006448"/>
    </source>
</evidence>
<keyword evidence="11" id="KW-1185">Reference proteome</keyword>
<evidence type="ECO:0000256" key="8">
    <source>
        <dbReference type="SAM" id="Phobius"/>
    </source>
</evidence>
<evidence type="ECO:0000256" key="7">
    <source>
        <dbReference type="SAM" id="MobiDB-lite"/>
    </source>
</evidence>